<dbReference type="Gene3D" id="1.50.10.10">
    <property type="match status" value="1"/>
</dbReference>
<proteinExistence type="predicted"/>
<sequence>MAEPCVYRGTEGRNVDYYERRMVRDSSLSACTQAVMCADVGHLELATTTPTRRP</sequence>
<evidence type="ECO:0000313" key="2">
    <source>
        <dbReference type="EMBL" id="EUA91998.1"/>
    </source>
</evidence>
<dbReference type="InterPro" id="IPR012341">
    <property type="entry name" value="6hp_glycosidase-like_sf"/>
</dbReference>
<reference evidence="2 3" key="1">
    <citation type="submission" date="2014-01" db="EMBL/GenBank/DDBJ databases">
        <authorList>
            <person name="Dobos K."/>
            <person name="Lenaerts A."/>
            <person name="Ordway D."/>
            <person name="DeGroote M.A."/>
            <person name="Parker T."/>
            <person name="Sizemore C."/>
            <person name="Tallon L.J."/>
            <person name="Sadzewicz L.K."/>
            <person name="Sengamalay N."/>
            <person name="Fraser C.M."/>
            <person name="Hine E."/>
            <person name="Shefchek K.A."/>
            <person name="Das S.P."/>
            <person name="Tettelin H."/>
        </authorList>
    </citation>
    <scope>NUCLEOTIDE SEQUENCE [LARGE SCALE GENOMIC DNA]</scope>
    <source>
        <strain evidence="2 3">Harvey</strain>
    </source>
</reference>
<accession>A0ABP3ALE7</accession>
<evidence type="ECO:0000313" key="3">
    <source>
        <dbReference type="Proteomes" id="UP000020681"/>
    </source>
</evidence>
<dbReference type="GO" id="GO:0016787">
    <property type="term" value="F:hydrolase activity"/>
    <property type="evidence" value="ECO:0007669"/>
    <property type="project" value="UniProtKB-KW"/>
</dbReference>
<keyword evidence="3" id="KW-1185">Reference proteome</keyword>
<feature type="domain" description="Glycoside hydrolase family 65 central catalytic" evidence="1">
    <location>
        <begin position="12"/>
        <end position="47"/>
    </location>
</feature>
<organism evidence="2 3">
    <name type="scientific">Mycobacterium ulcerans str. Harvey</name>
    <dbReference type="NCBI Taxonomy" id="1299332"/>
    <lineage>
        <taxon>Bacteria</taxon>
        <taxon>Bacillati</taxon>
        <taxon>Actinomycetota</taxon>
        <taxon>Actinomycetes</taxon>
        <taxon>Mycobacteriales</taxon>
        <taxon>Mycobacteriaceae</taxon>
        <taxon>Mycobacterium</taxon>
        <taxon>Mycobacterium ulcerans group</taxon>
    </lineage>
</organism>
<dbReference type="EMBL" id="JAOL01000082">
    <property type="protein sequence ID" value="EUA91998.1"/>
    <property type="molecule type" value="Genomic_DNA"/>
</dbReference>
<gene>
    <name evidence="2" type="ORF">I551_1522</name>
</gene>
<dbReference type="Pfam" id="PF03632">
    <property type="entry name" value="Glyco_hydro_65m"/>
    <property type="match status" value="1"/>
</dbReference>
<dbReference type="Proteomes" id="UP000020681">
    <property type="component" value="Unassembled WGS sequence"/>
</dbReference>
<comment type="caution">
    <text evidence="2">The sequence shown here is derived from an EMBL/GenBank/DDBJ whole genome shotgun (WGS) entry which is preliminary data.</text>
</comment>
<name>A0ABP3ALE7_MYCUL</name>
<keyword evidence="2" id="KW-0378">Hydrolase</keyword>
<evidence type="ECO:0000259" key="1">
    <source>
        <dbReference type="Pfam" id="PF03632"/>
    </source>
</evidence>
<protein>
    <submittedName>
        <fullName evidence="2">Glycosyl hydrolase family 65 central catalytic domain protein</fullName>
    </submittedName>
</protein>
<dbReference type="InterPro" id="IPR005195">
    <property type="entry name" value="Glyco_hydro_65_M"/>
</dbReference>